<organism evidence="3 4">
    <name type="scientific">Purpureocillium lilacinum</name>
    <name type="common">Paecilomyces lilacinus</name>
    <dbReference type="NCBI Taxonomy" id="33203"/>
    <lineage>
        <taxon>Eukaryota</taxon>
        <taxon>Fungi</taxon>
        <taxon>Dikarya</taxon>
        <taxon>Ascomycota</taxon>
        <taxon>Pezizomycotina</taxon>
        <taxon>Sordariomycetes</taxon>
        <taxon>Hypocreomycetidae</taxon>
        <taxon>Hypocreales</taxon>
        <taxon>Ophiocordycipitaceae</taxon>
        <taxon>Purpureocillium</taxon>
    </lineage>
</organism>
<dbReference type="Proteomes" id="UP001287286">
    <property type="component" value="Unassembled WGS sequence"/>
</dbReference>
<comment type="caution">
    <text evidence="3">The sequence shown here is derived from an EMBL/GenBank/DDBJ whole genome shotgun (WGS) entry which is preliminary data.</text>
</comment>
<feature type="domain" description="Rab-GAP TBC" evidence="2">
    <location>
        <begin position="379"/>
        <end position="603"/>
    </location>
</feature>
<feature type="compositionally biased region" description="Polar residues" evidence="1">
    <location>
        <begin position="129"/>
        <end position="143"/>
    </location>
</feature>
<evidence type="ECO:0000259" key="2">
    <source>
        <dbReference type="PROSITE" id="PS50086"/>
    </source>
</evidence>
<feature type="region of interest" description="Disordered" evidence="1">
    <location>
        <begin position="129"/>
        <end position="239"/>
    </location>
</feature>
<dbReference type="InterPro" id="IPR035969">
    <property type="entry name" value="Rab-GAP_TBC_sf"/>
</dbReference>
<dbReference type="PANTHER" id="PTHR22957:SF263">
    <property type="entry name" value="MITOTIC CHECK POINT PROTEIN BUB2"/>
    <property type="match status" value="1"/>
</dbReference>
<sequence length="667" mass="72360">MQLYRCDGRSRAWAAREISNTADRGQRGRPLFLPPRLRVVREHSKVRGPAAARPCLRLRDSQGSETSMKMGARRWKVTAEPPSRFGAVRVSRDAAQCTGHAGSRVGVFFSWQPHGSVSLRPGQVLREQQWSGTAASVPWQQGTLPAAESDARAGTPRLNHYPPPTLAGHAQNTNPSSPAPSLSPSPSPSSSRASSSLRVTMPSPSRDANQAAPPPTSSSPATTATSTSSIQQQSATAIPAAHHVTDLQPPPSPRTHRALRRLQSAHTLGAARSLNQPSLISQQRRDLQRGSSPTRDPGASNRSPHRGRANSDATPPPIHHLSAVAASAKRSGLKKPVFSHGHLTLQQIIRDGPNDGDFVGALESARWKVIDEGIKSAEDGMSTLRIYVWMVLLDAPIMPTDEYLALVHRGASPAYSKIRNDTFRTLTTDPLFRRRVSEASLIRLLNAIAWRLHDAKEDQRQTSRPSSRHSSHPRESLTGSVSGNSQAKSNAGPEPGTYVQGMNVLAAPFLYAARSEAEAFVAFHSLLTRECPAYIRGAMDGVHRGLALVDKVLAIVDPKLSMYLTAKGLSAEIYAFPSVLTLCACTPPLPEVLRLWDFLFAYGPHLNIVCIVAQLTIMRAQILQSPSPNKVLRSFPQLNADLVKSVTIGIIKKIPDDVYAEIVMHAL</sequence>
<dbReference type="Gene3D" id="1.10.472.80">
    <property type="entry name" value="Ypt/Rab-GAP domain of gyp1p, domain 3"/>
    <property type="match status" value="1"/>
</dbReference>
<dbReference type="EMBL" id="JAWRVI010000027">
    <property type="protein sequence ID" value="KAK4088150.1"/>
    <property type="molecule type" value="Genomic_DNA"/>
</dbReference>
<dbReference type="InterPro" id="IPR000195">
    <property type="entry name" value="Rab-GAP-TBC_dom"/>
</dbReference>
<dbReference type="SUPFAM" id="SSF47923">
    <property type="entry name" value="Ypt/Rab-GAP domain of gyp1p"/>
    <property type="match status" value="3"/>
</dbReference>
<dbReference type="Gene3D" id="1.10.8.270">
    <property type="entry name" value="putative rabgap domain of human tbc1 domain family member 14 like domains"/>
    <property type="match status" value="1"/>
</dbReference>
<gene>
    <name evidence="3" type="ORF">Purlil1_7629</name>
</gene>
<evidence type="ECO:0000313" key="4">
    <source>
        <dbReference type="Proteomes" id="UP001287286"/>
    </source>
</evidence>
<feature type="compositionally biased region" description="Low complexity" evidence="1">
    <location>
        <begin position="218"/>
        <end position="239"/>
    </location>
</feature>
<dbReference type="Pfam" id="PF00566">
    <property type="entry name" value="RabGAP-TBC"/>
    <property type="match status" value="1"/>
</dbReference>
<keyword evidence="4" id="KW-1185">Reference proteome</keyword>
<evidence type="ECO:0000313" key="3">
    <source>
        <dbReference type="EMBL" id="KAK4088150.1"/>
    </source>
</evidence>
<feature type="compositionally biased region" description="Low complexity" evidence="1">
    <location>
        <begin position="188"/>
        <end position="198"/>
    </location>
</feature>
<feature type="compositionally biased region" description="Polar residues" evidence="1">
    <location>
        <begin position="477"/>
        <end position="489"/>
    </location>
</feature>
<reference evidence="3 4" key="1">
    <citation type="journal article" date="2024" name="Microbiol. Resour. Announc.">
        <title>Genome annotations for the ascomycete fungi Trichoderma harzianum, Trichoderma aggressivum, and Purpureocillium lilacinum.</title>
        <authorList>
            <person name="Beijen E.P.W."/>
            <person name="Ohm R.A."/>
        </authorList>
    </citation>
    <scope>NUCLEOTIDE SEQUENCE [LARGE SCALE GENOMIC DNA]</scope>
    <source>
        <strain evidence="3 4">CBS 150709</strain>
    </source>
</reference>
<feature type="region of interest" description="Disordered" evidence="1">
    <location>
        <begin position="268"/>
        <end position="318"/>
    </location>
</feature>
<dbReference type="PROSITE" id="PS50086">
    <property type="entry name" value="TBC_RABGAP"/>
    <property type="match status" value="1"/>
</dbReference>
<accession>A0ABR0BVY9</accession>
<name>A0ABR0BVY9_PURLI</name>
<feature type="compositionally biased region" description="Pro residues" evidence="1">
    <location>
        <begin position="177"/>
        <end position="187"/>
    </location>
</feature>
<protein>
    <recommendedName>
        <fullName evidence="2">Rab-GAP TBC domain-containing protein</fullName>
    </recommendedName>
</protein>
<evidence type="ECO:0000256" key="1">
    <source>
        <dbReference type="SAM" id="MobiDB-lite"/>
    </source>
</evidence>
<dbReference type="PANTHER" id="PTHR22957">
    <property type="entry name" value="TBC1 DOMAIN FAMILY MEMBER GTPASE-ACTIVATING PROTEIN"/>
    <property type="match status" value="1"/>
</dbReference>
<dbReference type="SMART" id="SM00164">
    <property type="entry name" value="TBC"/>
    <property type="match status" value="1"/>
</dbReference>
<proteinExistence type="predicted"/>
<feature type="compositionally biased region" description="Polar residues" evidence="1">
    <location>
        <begin position="273"/>
        <end position="282"/>
    </location>
</feature>
<feature type="region of interest" description="Disordered" evidence="1">
    <location>
        <begin position="456"/>
        <end position="495"/>
    </location>
</feature>